<sequence length="174" mass="20024">MVLHPDSDIIYKCFFARDAHNRSRNFSTSPALQEKLLKTLQAKLSVFLKTQLLHYFFFIITEARANPTKPLRLLLRIALAFLPFGQKMKASPEPPACNAVHSSDKLIECMLFRKQCGLIIVASQTLLRISGYHLRLMLNNYRFEYQPVVDSDTIFPLLLYLSLCLTVNPHINIQ</sequence>
<protein>
    <submittedName>
        <fullName evidence="1">Uncharacterized protein</fullName>
    </submittedName>
</protein>
<comment type="caution">
    <text evidence="1">The sequence shown here is derived from an EMBL/GenBank/DDBJ whole genome shotgun (WGS) entry which is preliminary data.</text>
</comment>
<name>A0ABS6LIF1_9GAMM</name>
<evidence type="ECO:0000313" key="2">
    <source>
        <dbReference type="Proteomes" id="UP000739284"/>
    </source>
</evidence>
<keyword evidence="2" id="KW-1185">Reference proteome</keyword>
<gene>
    <name evidence="1" type="ORF">J1784_17040</name>
</gene>
<dbReference type="Proteomes" id="UP000739284">
    <property type="component" value="Unassembled WGS sequence"/>
</dbReference>
<evidence type="ECO:0000313" key="1">
    <source>
        <dbReference type="EMBL" id="MBU9846708.1"/>
    </source>
</evidence>
<dbReference type="RefSeq" id="WP_217150221.1">
    <property type="nucleotide sequence ID" value="NZ_JAFMOY010000130.1"/>
</dbReference>
<proteinExistence type="predicted"/>
<organism evidence="1 2">
    <name type="scientific">Rahnella ecdela</name>
    <dbReference type="NCBI Taxonomy" id="2816250"/>
    <lineage>
        <taxon>Bacteria</taxon>
        <taxon>Pseudomonadati</taxon>
        <taxon>Pseudomonadota</taxon>
        <taxon>Gammaproteobacteria</taxon>
        <taxon>Enterobacterales</taxon>
        <taxon>Yersiniaceae</taxon>
        <taxon>Rahnella</taxon>
    </lineage>
</organism>
<dbReference type="EMBL" id="JAFMOY010000130">
    <property type="protein sequence ID" value="MBU9846708.1"/>
    <property type="molecule type" value="Genomic_DNA"/>
</dbReference>
<accession>A0ABS6LIF1</accession>
<reference evidence="1 2" key="1">
    <citation type="submission" date="2021-03" db="EMBL/GenBank/DDBJ databases">
        <title>Five novel Rahnella species.</title>
        <authorList>
            <person name="Brady C."/>
            <person name="Asselin J."/>
            <person name="Beer S."/>
            <person name="Bruberg M.B."/>
            <person name="Crampton B."/>
            <person name="Venter S."/>
            <person name="Arnold D."/>
            <person name="Denman S."/>
        </authorList>
    </citation>
    <scope>NUCLEOTIDE SEQUENCE [LARGE SCALE GENOMIC DNA]</scope>
    <source>
        <strain evidence="1 2">FRB 231</strain>
    </source>
</reference>